<evidence type="ECO:0000313" key="2">
    <source>
        <dbReference type="EMBL" id="KUK96939.1"/>
    </source>
</evidence>
<protein>
    <recommendedName>
        <fullName evidence="5">CARDB domain-containing protein</fullName>
    </recommendedName>
</protein>
<evidence type="ECO:0000313" key="4">
    <source>
        <dbReference type="Proteomes" id="UP000057043"/>
    </source>
</evidence>
<dbReference type="EMBL" id="LGHB01000006">
    <property type="protein sequence ID" value="KUK96939.1"/>
    <property type="molecule type" value="Genomic_DNA"/>
</dbReference>
<comment type="caution">
    <text evidence="2">The sequence shown here is derived from an EMBL/GenBank/DDBJ whole genome shotgun (WGS) entry which is preliminary data.</text>
</comment>
<accession>A0A117MCT0</accession>
<dbReference type="EMBL" id="LGFT01000005">
    <property type="protein sequence ID" value="KUK45312.1"/>
    <property type="molecule type" value="Genomic_DNA"/>
</dbReference>
<evidence type="ECO:0000313" key="3">
    <source>
        <dbReference type="Proteomes" id="UP000053961"/>
    </source>
</evidence>
<dbReference type="AlphaFoldDB" id="A0A117MCT0"/>
<dbReference type="InterPro" id="IPR013783">
    <property type="entry name" value="Ig-like_fold"/>
</dbReference>
<dbReference type="Proteomes" id="UP000057043">
    <property type="component" value="Unassembled WGS sequence"/>
</dbReference>
<evidence type="ECO:0000313" key="1">
    <source>
        <dbReference type="EMBL" id="KUK45312.1"/>
    </source>
</evidence>
<evidence type="ECO:0008006" key="5">
    <source>
        <dbReference type="Google" id="ProtNLM"/>
    </source>
</evidence>
<name>A0A117MCT0_9EURY</name>
<reference evidence="2" key="1">
    <citation type="journal article" date="2015" name="MBio">
        <title>Genome-resolved metagenomic analysis reveals roles for candidate phyla and other microbial community members in biogeochemical transformations in oil reservoirs.</title>
        <authorList>
            <person name="Hu P."/>
            <person name="Tom L."/>
            <person name="Singh A."/>
            <person name="Thomas B.C."/>
            <person name="Baker B.J."/>
            <person name="Piceno Y.M."/>
            <person name="Andersen G.L."/>
            <person name="Banfield J.F."/>
        </authorList>
    </citation>
    <scope>NUCLEOTIDE SEQUENCE [LARGE SCALE GENOMIC DNA]</scope>
    <source>
        <strain evidence="2">56_747</strain>
    </source>
</reference>
<dbReference type="Proteomes" id="UP000053961">
    <property type="component" value="Unassembled WGS sequence"/>
</dbReference>
<organism evidence="2 3">
    <name type="scientific">Methanothrix harundinacea</name>
    <dbReference type="NCBI Taxonomy" id="301375"/>
    <lineage>
        <taxon>Archaea</taxon>
        <taxon>Methanobacteriati</taxon>
        <taxon>Methanobacteriota</taxon>
        <taxon>Stenosarchaea group</taxon>
        <taxon>Methanomicrobia</taxon>
        <taxon>Methanotrichales</taxon>
        <taxon>Methanotrichaceae</taxon>
        <taxon>Methanothrix</taxon>
    </lineage>
</organism>
<gene>
    <name evidence="1" type="ORF">XD72_0340</name>
    <name evidence="2" type="ORF">XE07_0711</name>
</gene>
<dbReference type="Gene3D" id="2.60.40.10">
    <property type="entry name" value="Immunoglobulins"/>
    <property type="match status" value="1"/>
</dbReference>
<reference evidence="3 4" key="2">
    <citation type="journal article" date="2015" name="MBio">
        <title>Genome-Resolved Metagenomic Analysis Reveals Roles for Candidate Phyla and Other Microbial Community Members in Biogeochemical Transformations in Oil Reservoirs.</title>
        <authorList>
            <person name="Hu P."/>
            <person name="Tom L."/>
            <person name="Singh A."/>
            <person name="Thomas B.C."/>
            <person name="Baker B.J."/>
            <person name="Piceno Y.M."/>
            <person name="Andersen G.L."/>
            <person name="Banfield J.F."/>
        </authorList>
    </citation>
    <scope>NUCLEOTIDE SEQUENCE [LARGE SCALE GENOMIC DNA]</scope>
    <source>
        <strain evidence="1">57_489</strain>
    </source>
</reference>
<sequence>MYKILAAFLGICLLLGSAPAWAQKEVVTEMKALPLDSRISSEMAASLRELPDLTVESASVLAAPFTYDGNVLVPLEITVTNLGADTEEEFNVGGWGKATDGNAYGFRYFSPGEEIMSDPRGGVLCKGLASGEVKTYQGFLFLGPSPVNEPLNPGTKYEIHAMVDYNLDPDAPYYEWGVAENDETNNELVITYPQLLTAIAVLDLKKLI</sequence>
<proteinExistence type="predicted"/>
<dbReference type="PATRIC" id="fig|301375.6.peg.1624"/>